<feature type="compositionally biased region" description="Basic and acidic residues" evidence="1">
    <location>
        <begin position="349"/>
        <end position="359"/>
    </location>
</feature>
<keyword evidence="2" id="KW-1133">Transmembrane helix</keyword>
<keyword evidence="2" id="KW-0812">Transmembrane</keyword>
<protein>
    <submittedName>
        <fullName evidence="4">Spore maturation protein A</fullName>
    </submittedName>
</protein>
<feature type="transmembrane region" description="Helical" evidence="2">
    <location>
        <begin position="270"/>
        <end position="293"/>
    </location>
</feature>
<evidence type="ECO:0000313" key="5">
    <source>
        <dbReference type="Proteomes" id="UP000317369"/>
    </source>
</evidence>
<feature type="transmembrane region" description="Helical" evidence="2">
    <location>
        <begin position="170"/>
        <end position="191"/>
    </location>
</feature>
<dbReference type="Proteomes" id="UP000317369">
    <property type="component" value="Chromosome"/>
</dbReference>
<feature type="domain" description="Nucleoside transporter/FeoB GTPase Gate" evidence="3">
    <location>
        <begin position="179"/>
        <end position="285"/>
    </location>
</feature>
<feature type="region of interest" description="Disordered" evidence="1">
    <location>
        <begin position="333"/>
        <end position="359"/>
    </location>
</feature>
<dbReference type="Pfam" id="PF07670">
    <property type="entry name" value="Gate"/>
    <property type="match status" value="1"/>
</dbReference>
<feature type="transmembrane region" description="Helical" evidence="2">
    <location>
        <begin position="299"/>
        <end position="321"/>
    </location>
</feature>
<dbReference type="OrthoDB" id="9782481at2"/>
<name>A0A517YXZ3_9BACT</name>
<keyword evidence="5" id="KW-1185">Reference proteome</keyword>
<dbReference type="InterPro" id="IPR011642">
    <property type="entry name" value="Gate_dom"/>
</dbReference>
<evidence type="ECO:0000256" key="2">
    <source>
        <dbReference type="SAM" id="Phobius"/>
    </source>
</evidence>
<keyword evidence="2" id="KW-0472">Membrane</keyword>
<dbReference type="AlphaFoldDB" id="A0A517YXZ3"/>
<gene>
    <name evidence="4" type="primary">spmA</name>
    <name evidence="4" type="ORF">KS4_31820</name>
</gene>
<sequence length="359" mass="38413">MNYVWAALIIVSLGFAIWADAGDIASDKYRNKAPFPINIEMVDRDLDNGPQDATVSIDAEAYMAFYKLDQGMEKTQRQDALKQLQTVFNKPFKGKISKTESGAIELRFALNSTKLPEPMATVYKDNKTKNGDFLAKIDKLPETAAGLATLNLAPSRFLSIKSITDAAFDFADVAVTISLGLIGVLALWLGLMNIADKAGLINAFCKLISPVLRPLFPEVPKGHPAYGMLALACAANALGTGNAATPMGIKAMEELQKLSKKKDTATNSMVMLLAMSTASLQITPSATLLAVLGVAAADLLVAILIVTAISAVIAIITARLMSKLPMFAKTNPGHIDWKPGDDDEGTPLVKEKKKESVSV</sequence>
<dbReference type="RefSeq" id="WP_145079948.1">
    <property type="nucleotide sequence ID" value="NZ_CP036425.1"/>
</dbReference>
<proteinExistence type="predicted"/>
<evidence type="ECO:0000313" key="4">
    <source>
        <dbReference type="EMBL" id="QDU35102.1"/>
    </source>
</evidence>
<evidence type="ECO:0000256" key="1">
    <source>
        <dbReference type="SAM" id="MobiDB-lite"/>
    </source>
</evidence>
<dbReference type="KEGG" id="pcor:KS4_31820"/>
<organism evidence="4 5">
    <name type="scientific">Poriferisphaera corsica</name>
    <dbReference type="NCBI Taxonomy" id="2528020"/>
    <lineage>
        <taxon>Bacteria</taxon>
        <taxon>Pseudomonadati</taxon>
        <taxon>Planctomycetota</taxon>
        <taxon>Phycisphaerae</taxon>
        <taxon>Phycisphaerales</taxon>
        <taxon>Phycisphaeraceae</taxon>
        <taxon>Poriferisphaera</taxon>
    </lineage>
</organism>
<accession>A0A517YXZ3</accession>
<evidence type="ECO:0000259" key="3">
    <source>
        <dbReference type="Pfam" id="PF07670"/>
    </source>
</evidence>
<dbReference type="EMBL" id="CP036425">
    <property type="protein sequence ID" value="QDU35102.1"/>
    <property type="molecule type" value="Genomic_DNA"/>
</dbReference>
<reference evidence="4 5" key="1">
    <citation type="submission" date="2019-02" db="EMBL/GenBank/DDBJ databases">
        <title>Deep-cultivation of Planctomycetes and their phenomic and genomic characterization uncovers novel biology.</title>
        <authorList>
            <person name="Wiegand S."/>
            <person name="Jogler M."/>
            <person name="Boedeker C."/>
            <person name="Pinto D."/>
            <person name="Vollmers J."/>
            <person name="Rivas-Marin E."/>
            <person name="Kohn T."/>
            <person name="Peeters S.H."/>
            <person name="Heuer A."/>
            <person name="Rast P."/>
            <person name="Oberbeckmann S."/>
            <person name="Bunk B."/>
            <person name="Jeske O."/>
            <person name="Meyerdierks A."/>
            <person name="Storesund J.E."/>
            <person name="Kallscheuer N."/>
            <person name="Luecker S."/>
            <person name="Lage O.M."/>
            <person name="Pohl T."/>
            <person name="Merkel B.J."/>
            <person name="Hornburger P."/>
            <person name="Mueller R.-W."/>
            <person name="Bruemmer F."/>
            <person name="Labrenz M."/>
            <person name="Spormann A.M."/>
            <person name="Op den Camp H."/>
            <person name="Overmann J."/>
            <person name="Amann R."/>
            <person name="Jetten M.S.M."/>
            <person name="Mascher T."/>
            <person name="Medema M.H."/>
            <person name="Devos D.P."/>
            <person name="Kaster A.-K."/>
            <person name="Ovreas L."/>
            <person name="Rohde M."/>
            <person name="Galperin M.Y."/>
            <person name="Jogler C."/>
        </authorList>
    </citation>
    <scope>NUCLEOTIDE SEQUENCE [LARGE SCALE GENOMIC DNA]</scope>
    <source>
        <strain evidence="4 5">KS4</strain>
    </source>
</reference>